<comment type="caution">
    <text evidence="11">The sequence shown here is derived from an EMBL/GenBank/DDBJ whole genome shotgun (WGS) entry which is preliminary data.</text>
</comment>
<gene>
    <name evidence="11" type="ORF">LSAT_V11C300129170</name>
</gene>
<dbReference type="PANTHER" id="PTHR22937">
    <property type="entry name" value="E3 UBIQUITIN-PROTEIN LIGASE RNF165"/>
    <property type="match status" value="1"/>
</dbReference>
<protein>
    <recommendedName>
        <fullName evidence="2">RING-type E3 ubiquitin transferase</fullName>
        <ecNumber evidence="2">2.3.2.27</ecNumber>
    </recommendedName>
</protein>
<sequence length="149" mass="17462">MNRGSIAAARFVDGSQEFDDEETMEIAEIVVEYDKYSRYLKKISQLPITIIRKNKEDGSKEGEGEICVVCQEEYEVGQTIGTVKCGHVYHEKCIKKWLVQKNLCPICSLESRQQQEQDDDDDDESEKSSSSRRIRGLQIRRRRRRTRRR</sequence>
<dbReference type="PANTHER" id="PTHR22937:SF163">
    <property type="entry name" value="RING-TYPE E3 UBIQUITIN TRANSFERASE"/>
    <property type="match status" value="1"/>
</dbReference>
<dbReference type="EMBL" id="NBSK02000003">
    <property type="protein sequence ID" value="KAJ0217184.1"/>
    <property type="molecule type" value="Genomic_DNA"/>
</dbReference>
<evidence type="ECO:0000256" key="5">
    <source>
        <dbReference type="ARBA" id="ARBA00022771"/>
    </source>
</evidence>
<keyword evidence="6" id="KW-0833">Ubl conjugation pathway</keyword>
<comment type="catalytic activity">
    <reaction evidence="1">
        <text>S-ubiquitinyl-[E2 ubiquitin-conjugating enzyme]-L-cysteine + [acceptor protein]-L-lysine = [E2 ubiquitin-conjugating enzyme]-L-cysteine + N(6)-ubiquitinyl-[acceptor protein]-L-lysine.</text>
        <dbReference type="EC" id="2.3.2.27"/>
    </reaction>
</comment>
<dbReference type="Proteomes" id="UP000235145">
    <property type="component" value="Unassembled WGS sequence"/>
</dbReference>
<evidence type="ECO:0000256" key="2">
    <source>
        <dbReference type="ARBA" id="ARBA00012483"/>
    </source>
</evidence>
<evidence type="ECO:0000256" key="1">
    <source>
        <dbReference type="ARBA" id="ARBA00000900"/>
    </source>
</evidence>
<dbReference type="InterPro" id="IPR045191">
    <property type="entry name" value="MBR1/2-like"/>
</dbReference>
<evidence type="ECO:0000256" key="4">
    <source>
        <dbReference type="ARBA" id="ARBA00022723"/>
    </source>
</evidence>
<dbReference type="InterPro" id="IPR001841">
    <property type="entry name" value="Znf_RING"/>
</dbReference>
<dbReference type="GO" id="GO:0061630">
    <property type="term" value="F:ubiquitin protein ligase activity"/>
    <property type="evidence" value="ECO:0007669"/>
    <property type="project" value="UniProtKB-EC"/>
</dbReference>
<dbReference type="SMART" id="SM00184">
    <property type="entry name" value="RING"/>
    <property type="match status" value="1"/>
</dbReference>
<dbReference type="InterPro" id="IPR013083">
    <property type="entry name" value="Znf_RING/FYVE/PHD"/>
</dbReference>
<feature type="compositionally biased region" description="Basic residues" evidence="9">
    <location>
        <begin position="130"/>
        <end position="149"/>
    </location>
</feature>
<evidence type="ECO:0000256" key="3">
    <source>
        <dbReference type="ARBA" id="ARBA00022679"/>
    </source>
</evidence>
<feature type="compositionally biased region" description="Acidic residues" evidence="9">
    <location>
        <begin position="116"/>
        <end position="125"/>
    </location>
</feature>
<accession>A0A9R1W4U4</accession>
<dbReference type="AlphaFoldDB" id="A0A9R1W4U4"/>
<keyword evidence="5 8" id="KW-0863">Zinc-finger</keyword>
<feature type="domain" description="RING-type" evidence="10">
    <location>
        <begin position="67"/>
        <end position="108"/>
    </location>
</feature>
<evidence type="ECO:0000313" key="12">
    <source>
        <dbReference type="Proteomes" id="UP000235145"/>
    </source>
</evidence>
<name>A0A9R1W4U4_LACSA</name>
<dbReference type="PROSITE" id="PS50089">
    <property type="entry name" value="ZF_RING_2"/>
    <property type="match status" value="1"/>
</dbReference>
<dbReference type="SUPFAM" id="SSF57850">
    <property type="entry name" value="RING/U-box"/>
    <property type="match status" value="1"/>
</dbReference>
<keyword evidence="12" id="KW-1185">Reference proteome</keyword>
<proteinExistence type="predicted"/>
<reference evidence="11 12" key="1">
    <citation type="journal article" date="2017" name="Nat. Commun.">
        <title>Genome assembly with in vitro proximity ligation data and whole-genome triplication in lettuce.</title>
        <authorList>
            <person name="Reyes-Chin-Wo S."/>
            <person name="Wang Z."/>
            <person name="Yang X."/>
            <person name="Kozik A."/>
            <person name="Arikit S."/>
            <person name="Song C."/>
            <person name="Xia L."/>
            <person name="Froenicke L."/>
            <person name="Lavelle D.O."/>
            <person name="Truco M.J."/>
            <person name="Xia R."/>
            <person name="Zhu S."/>
            <person name="Xu C."/>
            <person name="Xu H."/>
            <person name="Xu X."/>
            <person name="Cox K."/>
            <person name="Korf I."/>
            <person name="Meyers B.C."/>
            <person name="Michelmore R.W."/>
        </authorList>
    </citation>
    <scope>NUCLEOTIDE SEQUENCE [LARGE SCALE GENOMIC DNA]</scope>
    <source>
        <strain evidence="12">cv. Salinas</strain>
        <tissue evidence="11">Seedlings</tissue>
    </source>
</reference>
<dbReference type="Pfam" id="PF13639">
    <property type="entry name" value="zf-RING_2"/>
    <property type="match status" value="1"/>
</dbReference>
<evidence type="ECO:0000259" key="10">
    <source>
        <dbReference type="PROSITE" id="PS50089"/>
    </source>
</evidence>
<evidence type="ECO:0000256" key="9">
    <source>
        <dbReference type="SAM" id="MobiDB-lite"/>
    </source>
</evidence>
<evidence type="ECO:0000256" key="8">
    <source>
        <dbReference type="PROSITE-ProRule" id="PRU00175"/>
    </source>
</evidence>
<dbReference type="GO" id="GO:0008270">
    <property type="term" value="F:zinc ion binding"/>
    <property type="evidence" value="ECO:0007669"/>
    <property type="project" value="UniProtKB-KW"/>
</dbReference>
<evidence type="ECO:0000256" key="7">
    <source>
        <dbReference type="ARBA" id="ARBA00022833"/>
    </source>
</evidence>
<keyword evidence="4" id="KW-0479">Metal-binding</keyword>
<dbReference type="Gene3D" id="3.30.40.10">
    <property type="entry name" value="Zinc/RING finger domain, C3HC4 (zinc finger)"/>
    <property type="match status" value="1"/>
</dbReference>
<feature type="region of interest" description="Disordered" evidence="9">
    <location>
        <begin position="111"/>
        <end position="149"/>
    </location>
</feature>
<evidence type="ECO:0000313" key="11">
    <source>
        <dbReference type="EMBL" id="KAJ0217184.1"/>
    </source>
</evidence>
<keyword evidence="3" id="KW-0808">Transferase</keyword>
<organism evidence="11 12">
    <name type="scientific">Lactuca sativa</name>
    <name type="common">Garden lettuce</name>
    <dbReference type="NCBI Taxonomy" id="4236"/>
    <lineage>
        <taxon>Eukaryota</taxon>
        <taxon>Viridiplantae</taxon>
        <taxon>Streptophyta</taxon>
        <taxon>Embryophyta</taxon>
        <taxon>Tracheophyta</taxon>
        <taxon>Spermatophyta</taxon>
        <taxon>Magnoliopsida</taxon>
        <taxon>eudicotyledons</taxon>
        <taxon>Gunneridae</taxon>
        <taxon>Pentapetalae</taxon>
        <taxon>asterids</taxon>
        <taxon>campanulids</taxon>
        <taxon>Asterales</taxon>
        <taxon>Asteraceae</taxon>
        <taxon>Cichorioideae</taxon>
        <taxon>Cichorieae</taxon>
        <taxon>Lactucinae</taxon>
        <taxon>Lactuca</taxon>
    </lineage>
</organism>
<keyword evidence="7" id="KW-0862">Zinc</keyword>
<evidence type="ECO:0000256" key="6">
    <source>
        <dbReference type="ARBA" id="ARBA00022786"/>
    </source>
</evidence>
<dbReference type="EC" id="2.3.2.27" evidence="2"/>